<dbReference type="GO" id="GO:0005886">
    <property type="term" value="C:plasma membrane"/>
    <property type="evidence" value="ECO:0007669"/>
    <property type="project" value="UniProtKB-SubCell"/>
</dbReference>
<feature type="transmembrane region" description="Helical" evidence="6">
    <location>
        <begin position="254"/>
        <end position="272"/>
    </location>
</feature>
<feature type="transmembrane region" description="Helical" evidence="6">
    <location>
        <begin position="96"/>
        <end position="115"/>
    </location>
</feature>
<dbReference type="AlphaFoldDB" id="A0A2M9Y0A7"/>
<feature type="transmembrane region" description="Helical" evidence="6">
    <location>
        <begin position="222"/>
        <end position="242"/>
    </location>
</feature>
<keyword evidence="3 6" id="KW-0812">Transmembrane</keyword>
<dbReference type="SUPFAM" id="SSF103481">
    <property type="entry name" value="Multidrug resistance efflux transporter EmrE"/>
    <property type="match status" value="2"/>
</dbReference>
<evidence type="ECO:0000256" key="2">
    <source>
        <dbReference type="ARBA" id="ARBA00022475"/>
    </source>
</evidence>
<dbReference type="PANTHER" id="PTHR42920">
    <property type="entry name" value="OS03G0707200 PROTEIN-RELATED"/>
    <property type="match status" value="1"/>
</dbReference>
<evidence type="ECO:0000256" key="1">
    <source>
        <dbReference type="ARBA" id="ARBA00004651"/>
    </source>
</evidence>
<dbReference type="Pfam" id="PF00892">
    <property type="entry name" value="EamA"/>
    <property type="match status" value="2"/>
</dbReference>
<keyword evidence="5 6" id="KW-0472">Membrane</keyword>
<evidence type="ECO:0000256" key="3">
    <source>
        <dbReference type="ARBA" id="ARBA00022692"/>
    </source>
</evidence>
<dbReference type="Proteomes" id="UP000297891">
    <property type="component" value="Unassembled WGS sequence"/>
</dbReference>
<evidence type="ECO:0000256" key="4">
    <source>
        <dbReference type="ARBA" id="ARBA00022989"/>
    </source>
</evidence>
<evidence type="ECO:0000256" key="6">
    <source>
        <dbReference type="SAM" id="Phobius"/>
    </source>
</evidence>
<dbReference type="InterPro" id="IPR000620">
    <property type="entry name" value="EamA_dom"/>
</dbReference>
<organism evidence="8 9">
    <name type="scientific">Leptospira brenneri</name>
    <dbReference type="NCBI Taxonomy" id="2023182"/>
    <lineage>
        <taxon>Bacteria</taxon>
        <taxon>Pseudomonadati</taxon>
        <taxon>Spirochaetota</taxon>
        <taxon>Spirochaetia</taxon>
        <taxon>Leptospirales</taxon>
        <taxon>Leptospiraceae</taxon>
        <taxon>Leptospira</taxon>
    </lineage>
</organism>
<gene>
    <name evidence="8" type="ORF">EHQ30_09805</name>
</gene>
<name>A0A2M9Y0A7_9LEPT</name>
<feature type="domain" description="EamA" evidence="7">
    <location>
        <begin position="156"/>
        <end position="293"/>
    </location>
</feature>
<dbReference type="PANTHER" id="PTHR42920:SF5">
    <property type="entry name" value="EAMA DOMAIN-CONTAINING PROTEIN"/>
    <property type="match status" value="1"/>
</dbReference>
<protein>
    <submittedName>
        <fullName evidence="8">DMT family transporter</fullName>
    </submittedName>
</protein>
<feature type="transmembrane region" description="Helical" evidence="6">
    <location>
        <begin position="35"/>
        <end position="53"/>
    </location>
</feature>
<evidence type="ECO:0000256" key="5">
    <source>
        <dbReference type="ARBA" id="ARBA00023136"/>
    </source>
</evidence>
<dbReference type="RefSeq" id="WP_100791523.1">
    <property type="nucleotide sequence ID" value="NZ_NPDQ01000006.1"/>
</dbReference>
<feature type="transmembrane region" description="Helical" evidence="6">
    <location>
        <begin position="278"/>
        <end position="296"/>
    </location>
</feature>
<comment type="subcellular location">
    <subcellularLocation>
        <location evidence="1">Cell membrane</location>
        <topology evidence="1">Multi-pass membrane protein</topology>
    </subcellularLocation>
</comment>
<dbReference type="InterPro" id="IPR051258">
    <property type="entry name" value="Diverse_Substrate_Transporter"/>
</dbReference>
<feature type="transmembrane region" description="Helical" evidence="6">
    <location>
        <begin position="65"/>
        <end position="84"/>
    </location>
</feature>
<dbReference type="OrthoDB" id="9804865at2"/>
<dbReference type="InterPro" id="IPR037185">
    <property type="entry name" value="EmrE-like"/>
</dbReference>
<accession>A0A2M9Y0A7</accession>
<comment type="caution">
    <text evidence="8">The sequence shown here is derived from an EMBL/GenBank/DDBJ whole genome shotgun (WGS) entry which is preliminary data.</text>
</comment>
<feature type="domain" description="EamA" evidence="7">
    <location>
        <begin position="9"/>
        <end position="139"/>
    </location>
</feature>
<feature type="transmembrane region" description="Helical" evidence="6">
    <location>
        <begin position="9"/>
        <end position="29"/>
    </location>
</feature>
<feature type="transmembrane region" description="Helical" evidence="6">
    <location>
        <begin position="122"/>
        <end position="139"/>
    </location>
</feature>
<feature type="transmembrane region" description="Helical" evidence="6">
    <location>
        <begin position="190"/>
        <end position="210"/>
    </location>
</feature>
<keyword evidence="9" id="KW-1185">Reference proteome</keyword>
<sequence length="304" mass="33987">MSRIFTPELFLVIAAILWGGTFVVIKLALDSVPPFLFLAVRFWLAGIITLLLYRKTLFSKANRRWDYIIPAFLVALSALLGYAFQTIGLVYTTATQSGFMTGAYVVFVPLLQILIERKLPSLRTWIAVLIVVVGLFLISQNGRSYDEIITSMEFGFGDGLTLIGAFFFAVYIILIDIFSKKIPAQILVSFEILLIAIVSTTLFPVESVFLNQSISIQFDLKFWIGIIYTSVFATIFTTQIQTRYQKAVPPARAGLLYSMEPVFSFFLAYLVLGERLGAVGAVGSALTLFGIIFSELGKWNKREE</sequence>
<feature type="transmembrane region" description="Helical" evidence="6">
    <location>
        <begin position="159"/>
        <end position="178"/>
    </location>
</feature>
<evidence type="ECO:0000313" key="8">
    <source>
        <dbReference type="EMBL" id="TGK96862.1"/>
    </source>
</evidence>
<reference evidence="8" key="1">
    <citation type="journal article" date="2019" name="PLoS Negl. Trop. Dis.">
        <title>Revisiting the worldwide diversity of Leptospira species in the environment.</title>
        <authorList>
            <person name="Vincent A.T."/>
            <person name="Schiettekatte O."/>
            <person name="Bourhy P."/>
            <person name="Veyrier F.J."/>
            <person name="Picardeau M."/>
        </authorList>
    </citation>
    <scope>NUCLEOTIDE SEQUENCE [LARGE SCALE GENOMIC DNA]</scope>
    <source>
        <strain evidence="8">201800277</strain>
    </source>
</reference>
<evidence type="ECO:0000313" key="9">
    <source>
        <dbReference type="Proteomes" id="UP000297891"/>
    </source>
</evidence>
<keyword evidence="4 6" id="KW-1133">Transmembrane helix</keyword>
<keyword evidence="2" id="KW-1003">Cell membrane</keyword>
<dbReference type="EMBL" id="RQFP01000001">
    <property type="protein sequence ID" value="TGK96862.1"/>
    <property type="molecule type" value="Genomic_DNA"/>
</dbReference>
<proteinExistence type="predicted"/>
<evidence type="ECO:0000259" key="7">
    <source>
        <dbReference type="Pfam" id="PF00892"/>
    </source>
</evidence>